<dbReference type="InterPro" id="IPR011323">
    <property type="entry name" value="Mss4/transl-control_tumour"/>
</dbReference>
<sequence length="70" mass="8045">MLVCQDLLTRDELLRDSFPYKKLFNGALLEVEGKWVVQGAIDVDIGAILLRKVAKMMRALRIKLSKWLTL</sequence>
<reference evidence="3 4" key="1">
    <citation type="journal article" date="2018" name="PLoS Genet.">
        <title>Population sequencing reveals clonal diversity and ancestral inbreeding in the grapevine cultivar Chardonnay.</title>
        <authorList>
            <person name="Roach M.J."/>
            <person name="Johnson D.L."/>
            <person name="Bohlmann J."/>
            <person name="van Vuuren H.J."/>
            <person name="Jones S.J."/>
            <person name="Pretorius I.S."/>
            <person name="Schmidt S.A."/>
            <person name="Borneman A.R."/>
        </authorList>
    </citation>
    <scope>NUCLEOTIDE SEQUENCE [LARGE SCALE GENOMIC DNA]</scope>
    <source>
        <strain evidence="4">cv. Chardonnay</strain>
        <tissue evidence="3">Leaf</tissue>
    </source>
</reference>
<evidence type="ECO:0000313" key="3">
    <source>
        <dbReference type="EMBL" id="RVW24887.1"/>
    </source>
</evidence>
<protein>
    <submittedName>
        <fullName evidence="3">Translationally-controlled tumor protein-like</fullName>
    </submittedName>
</protein>
<dbReference type="InterPro" id="IPR034737">
    <property type="entry name" value="TCTP"/>
</dbReference>
<evidence type="ECO:0000256" key="1">
    <source>
        <dbReference type="PROSITE-ProRule" id="PRU01133"/>
    </source>
</evidence>
<dbReference type="InterPro" id="IPR011057">
    <property type="entry name" value="Mss4-like_sf"/>
</dbReference>
<feature type="domain" description="TCTP" evidence="2">
    <location>
        <begin position="1"/>
        <end position="70"/>
    </location>
</feature>
<dbReference type="Pfam" id="PF00838">
    <property type="entry name" value="TCTP"/>
    <property type="match status" value="1"/>
</dbReference>
<dbReference type="AlphaFoldDB" id="A0A438CNV6"/>
<dbReference type="SUPFAM" id="SSF51316">
    <property type="entry name" value="Mss4-like"/>
    <property type="match status" value="1"/>
</dbReference>
<comment type="caution">
    <text evidence="3">The sequence shown here is derived from an EMBL/GenBank/DDBJ whole genome shotgun (WGS) entry which is preliminary data.</text>
</comment>
<dbReference type="EMBL" id="QGNW01002161">
    <property type="protein sequence ID" value="RVW24887.1"/>
    <property type="molecule type" value="Genomic_DNA"/>
</dbReference>
<dbReference type="InterPro" id="IPR018105">
    <property type="entry name" value="Translational_control_tumour_p"/>
</dbReference>
<dbReference type="Gene3D" id="2.170.150.10">
    <property type="entry name" value="Metal Binding Protein, Guanine Nucleotide Exchange Factor, Chain A"/>
    <property type="match status" value="1"/>
</dbReference>
<gene>
    <name evidence="3" type="primary">TCTP_4</name>
    <name evidence="3" type="ORF">CK203_079479</name>
</gene>
<comment type="similarity">
    <text evidence="1">Belongs to the TCTP family.</text>
</comment>
<accession>A0A438CNV6</accession>
<evidence type="ECO:0000259" key="2">
    <source>
        <dbReference type="PROSITE" id="PS51797"/>
    </source>
</evidence>
<evidence type="ECO:0000313" key="4">
    <source>
        <dbReference type="Proteomes" id="UP000288805"/>
    </source>
</evidence>
<proteinExistence type="inferred from homology"/>
<organism evidence="3 4">
    <name type="scientific">Vitis vinifera</name>
    <name type="common">Grape</name>
    <dbReference type="NCBI Taxonomy" id="29760"/>
    <lineage>
        <taxon>Eukaryota</taxon>
        <taxon>Viridiplantae</taxon>
        <taxon>Streptophyta</taxon>
        <taxon>Embryophyta</taxon>
        <taxon>Tracheophyta</taxon>
        <taxon>Spermatophyta</taxon>
        <taxon>Magnoliopsida</taxon>
        <taxon>eudicotyledons</taxon>
        <taxon>Gunneridae</taxon>
        <taxon>Pentapetalae</taxon>
        <taxon>rosids</taxon>
        <taxon>Vitales</taxon>
        <taxon>Vitaceae</taxon>
        <taxon>Viteae</taxon>
        <taxon>Vitis</taxon>
    </lineage>
</organism>
<name>A0A438CNV6_VITVI</name>
<dbReference type="PROSITE" id="PS51797">
    <property type="entry name" value="TCTP_3"/>
    <property type="match status" value="1"/>
</dbReference>
<dbReference type="Proteomes" id="UP000288805">
    <property type="component" value="Unassembled WGS sequence"/>
</dbReference>